<reference evidence="2" key="1">
    <citation type="journal article" date="2022" name="bioRxiv">
        <title>Sequencing and chromosome-scale assembly of the giantPleurodeles waltlgenome.</title>
        <authorList>
            <person name="Brown T."/>
            <person name="Elewa A."/>
            <person name="Iarovenko S."/>
            <person name="Subramanian E."/>
            <person name="Araus A.J."/>
            <person name="Petzold A."/>
            <person name="Susuki M."/>
            <person name="Suzuki K.-i.T."/>
            <person name="Hayashi T."/>
            <person name="Toyoda A."/>
            <person name="Oliveira C."/>
            <person name="Osipova E."/>
            <person name="Leigh N.D."/>
            <person name="Simon A."/>
            <person name="Yun M.H."/>
        </authorList>
    </citation>
    <scope>NUCLEOTIDE SEQUENCE</scope>
    <source>
        <strain evidence="2">20211129_DDA</strain>
        <tissue evidence="2">Liver</tissue>
    </source>
</reference>
<dbReference type="EMBL" id="JANPWB010000015">
    <property type="protein sequence ID" value="KAJ1087642.1"/>
    <property type="molecule type" value="Genomic_DNA"/>
</dbReference>
<accession>A0AAV7L7Z1</accession>
<dbReference type="AlphaFoldDB" id="A0AAV7L7Z1"/>
<dbReference type="Proteomes" id="UP001066276">
    <property type="component" value="Chromosome 11"/>
</dbReference>
<protein>
    <submittedName>
        <fullName evidence="2">Uncharacterized protein</fullName>
    </submittedName>
</protein>
<evidence type="ECO:0000313" key="3">
    <source>
        <dbReference type="Proteomes" id="UP001066276"/>
    </source>
</evidence>
<sequence>MATPISCGRLQSAADFSLLADFTLLATFKHIPRLVRQTLEAVPFEAQNGESLSRASRCAATEVDGFSLIAPTKELLMMGSSVVGQPGPLLGAHDSPGLRQGSRVHQVHF</sequence>
<gene>
    <name evidence="2" type="ORF">NDU88_000809</name>
</gene>
<feature type="region of interest" description="Disordered" evidence="1">
    <location>
        <begin position="89"/>
        <end position="109"/>
    </location>
</feature>
<keyword evidence="3" id="KW-1185">Reference proteome</keyword>
<proteinExistence type="predicted"/>
<evidence type="ECO:0000256" key="1">
    <source>
        <dbReference type="SAM" id="MobiDB-lite"/>
    </source>
</evidence>
<organism evidence="2 3">
    <name type="scientific">Pleurodeles waltl</name>
    <name type="common">Iberian ribbed newt</name>
    <dbReference type="NCBI Taxonomy" id="8319"/>
    <lineage>
        <taxon>Eukaryota</taxon>
        <taxon>Metazoa</taxon>
        <taxon>Chordata</taxon>
        <taxon>Craniata</taxon>
        <taxon>Vertebrata</taxon>
        <taxon>Euteleostomi</taxon>
        <taxon>Amphibia</taxon>
        <taxon>Batrachia</taxon>
        <taxon>Caudata</taxon>
        <taxon>Salamandroidea</taxon>
        <taxon>Salamandridae</taxon>
        <taxon>Pleurodelinae</taxon>
        <taxon>Pleurodeles</taxon>
    </lineage>
</organism>
<comment type="caution">
    <text evidence="2">The sequence shown here is derived from an EMBL/GenBank/DDBJ whole genome shotgun (WGS) entry which is preliminary data.</text>
</comment>
<name>A0AAV7L7Z1_PLEWA</name>
<evidence type="ECO:0000313" key="2">
    <source>
        <dbReference type="EMBL" id="KAJ1087642.1"/>
    </source>
</evidence>